<evidence type="ECO:0000313" key="1">
    <source>
        <dbReference type="EMBL" id="CDW43086.1"/>
    </source>
</evidence>
<name>A0A0K2UZE1_LEPSM</name>
<accession>A0A0K2UZE1</accession>
<organism evidence="1">
    <name type="scientific">Lepeophtheirus salmonis</name>
    <name type="common">Salmon louse</name>
    <name type="synonym">Caligus salmonis</name>
    <dbReference type="NCBI Taxonomy" id="72036"/>
    <lineage>
        <taxon>Eukaryota</taxon>
        <taxon>Metazoa</taxon>
        <taxon>Ecdysozoa</taxon>
        <taxon>Arthropoda</taxon>
        <taxon>Crustacea</taxon>
        <taxon>Multicrustacea</taxon>
        <taxon>Hexanauplia</taxon>
        <taxon>Copepoda</taxon>
        <taxon>Siphonostomatoida</taxon>
        <taxon>Caligidae</taxon>
        <taxon>Lepeophtheirus</taxon>
    </lineage>
</organism>
<dbReference type="AlphaFoldDB" id="A0A0K2UZE1"/>
<dbReference type="EMBL" id="HACA01025726">
    <property type="protein sequence ID" value="CDW43087.1"/>
    <property type="molecule type" value="Transcribed_RNA"/>
</dbReference>
<dbReference type="EMBL" id="HACA01025725">
    <property type="protein sequence ID" value="CDW43086.1"/>
    <property type="molecule type" value="Transcribed_RNA"/>
</dbReference>
<proteinExistence type="predicted"/>
<reference evidence="1" key="1">
    <citation type="submission" date="2014-05" db="EMBL/GenBank/DDBJ databases">
        <authorList>
            <person name="Chronopoulou M."/>
        </authorList>
    </citation>
    <scope>NUCLEOTIDE SEQUENCE</scope>
    <source>
        <tissue evidence="1">Whole organism</tissue>
    </source>
</reference>
<protein>
    <submittedName>
        <fullName evidence="1">Uncharacterized protein</fullName>
    </submittedName>
</protein>
<sequence>MPLLGYTPKLNDDGSLFQVKPTSIKLVYIMCILVMATVI</sequence>